<dbReference type="HOGENOM" id="CLU_005544_0_0_1"/>
<evidence type="ECO:0000313" key="5">
    <source>
        <dbReference type="EMBL" id="AEO57781.1"/>
    </source>
</evidence>
<dbReference type="Proteomes" id="UP000007322">
    <property type="component" value="Chromosome 3"/>
</dbReference>
<dbReference type="Pfam" id="PF26245">
    <property type="entry name" value="TPR_TTI1_2nd_yeast"/>
    <property type="match status" value="1"/>
</dbReference>
<feature type="region of interest" description="Disordered" evidence="1">
    <location>
        <begin position="279"/>
        <end position="298"/>
    </location>
</feature>
<reference evidence="5 6" key="1">
    <citation type="journal article" date="2011" name="Nat. Biotechnol.">
        <title>Comparative genomic analysis of the thermophilic biomass-degrading fungi Myceliophthora thermophila and Thielavia terrestris.</title>
        <authorList>
            <person name="Berka R.M."/>
            <person name="Grigoriev I.V."/>
            <person name="Otillar R."/>
            <person name="Salamov A."/>
            <person name="Grimwood J."/>
            <person name="Reid I."/>
            <person name="Ishmael N."/>
            <person name="John T."/>
            <person name="Darmond C."/>
            <person name="Moisan M.-C."/>
            <person name="Henrissat B."/>
            <person name="Coutinho P.M."/>
            <person name="Lombard V."/>
            <person name="Natvig D.O."/>
            <person name="Lindquist E."/>
            <person name="Schmutz J."/>
            <person name="Lucas S."/>
            <person name="Harris P."/>
            <person name="Powlowski J."/>
            <person name="Bellemare A."/>
            <person name="Taylor D."/>
            <person name="Butler G."/>
            <person name="de Vries R.P."/>
            <person name="Allijn I.E."/>
            <person name="van den Brink J."/>
            <person name="Ushinsky S."/>
            <person name="Storms R."/>
            <person name="Powell A.J."/>
            <person name="Paulsen I.T."/>
            <person name="Elbourne L.D.H."/>
            <person name="Baker S.E."/>
            <person name="Magnuson J."/>
            <person name="LaBoissiere S."/>
            <person name="Clutterbuck A.J."/>
            <person name="Martinez D."/>
            <person name="Wogulis M."/>
            <person name="de Leon A.L."/>
            <person name="Rey M.W."/>
            <person name="Tsang A."/>
        </authorList>
    </citation>
    <scope>NUCLEOTIDE SEQUENCE [LARGE SCALE GENOMIC DNA]</scope>
    <source>
        <strain evidence="6">ATCC 42464 / BCRC 31852 / DSM 1799</strain>
    </source>
</reference>
<keyword evidence="6" id="KW-1185">Reference proteome</keyword>
<protein>
    <submittedName>
        <fullName evidence="5">Uncharacterized protein</fullName>
    </submittedName>
</protein>
<dbReference type="FunFam" id="1.25.10.10:FF:001401">
    <property type="entry name" value="Uncharacterized protein"/>
    <property type="match status" value="1"/>
</dbReference>
<dbReference type="RefSeq" id="XP_003663026.1">
    <property type="nucleotide sequence ID" value="XM_003662978.1"/>
</dbReference>
<dbReference type="InParanoid" id="G2QEJ8"/>
<dbReference type="PANTHER" id="PTHR18460:SF3">
    <property type="entry name" value="TELO2-INTERACTING PROTEIN 1 HOMOLOG"/>
    <property type="match status" value="1"/>
</dbReference>
<accession>G2QEJ8</accession>
<evidence type="ECO:0000256" key="1">
    <source>
        <dbReference type="SAM" id="MobiDB-lite"/>
    </source>
</evidence>
<dbReference type="STRING" id="573729.G2QEJ8"/>
<evidence type="ECO:0000259" key="2">
    <source>
        <dbReference type="Pfam" id="PF24173"/>
    </source>
</evidence>
<gene>
    <name evidence="5" type="ORF">MYCTH_2060153</name>
</gene>
<evidence type="ECO:0000313" key="6">
    <source>
        <dbReference type="Proteomes" id="UP000007322"/>
    </source>
</evidence>
<dbReference type="InterPro" id="IPR059075">
    <property type="entry name" value="TPR_TTI1_2nd_yeast"/>
</dbReference>
<dbReference type="AlphaFoldDB" id="G2QEJ8"/>
<feature type="compositionally biased region" description="Gly residues" evidence="1">
    <location>
        <begin position="983"/>
        <end position="998"/>
    </location>
</feature>
<dbReference type="eggNOG" id="KOG4524">
    <property type="taxonomic scope" value="Eukaryota"/>
</dbReference>
<dbReference type="Pfam" id="PF24173">
    <property type="entry name" value="TPR_TTI1_N"/>
    <property type="match status" value="1"/>
</dbReference>
<dbReference type="Pfam" id="PF21547">
    <property type="entry name" value="TTI1"/>
    <property type="match status" value="1"/>
</dbReference>
<feature type="domain" description="TTI1 C-terminal TPR" evidence="3">
    <location>
        <begin position="774"/>
        <end position="945"/>
    </location>
</feature>
<dbReference type="PIRSF" id="PIRSF005250">
    <property type="entry name" value="UCP005250"/>
    <property type="match status" value="1"/>
</dbReference>
<sequence length="1135" mass="122371">MATTPSSDQRTEFFQQLKKVCVPLSQLALVPKDKAVDSKEVLRLLESLISLWTLQAGRDDTILDDKLADYVFFPLSHLLKGRDRYSVRVTETVIRLLRLLIQHGWKAKASPQLFQQLLIFLTFVIGGVPGQPKKDVPEETVVEGFRTLAALVTIAQPSHFSAPPSESGSEPESKNETIQALDLSVTVMLEGITDGLIPAIQLEAAQCLRAVFTTIKQHPVLAQVLPGTVSALAKVLSPPQANQTQRRVLQRCLEVLKLVLVTVLGDIKVRSILRELQSTGETDPNVTAEPKSSSSSGLLTPSWLKATASQLKIALSAVLKLRAHESEDVQSALHSFCITLLDECHSSLANCQLILVETAMMLEDPDTTQSRLQTSLQDLASVHPELGNSIKSALYNWVTGLPRVMQSSDERVRQLAIRSILRGSKLAAALHMDSSTLDIALGDSLRDGIIMLVKGSKEPKIVDDAAADVLTSSGDLVRSGTELATYSPVLLNLEGQKTTRMEINSLISNIGSTAQQVKVATTMLSHVRDSEGVERIASLWLSFELLKATYAQSSELDELLDLSSFGESRHQEEAFRELYDFSVSVLAAHSDSVEADWRLEAIALEVAAFAASRLKSDFRPELIDVLYPVTTFLGSRVSQLRAHAITTLNIIAAFCGYGSVSDLIVDNADYMVNSISLRLNTFDITPASTKVLTMVIRLTGPRLLPYLDDVVAAIFAALDNYHGYPAFVESLFSVLTEVVTQGVKSDMLLLEDGSTKSVDHRKRPPSSSGIPGILQTLTARLEREERSRKEREETEFIPHPKQPWGPTKDEAGSLLDKLTNPDADAGADVDADAEQAKGVSETDRNTPDDKPKTPTYALLSQIVSLTQHHLTSPTPTLRKSLLDLVATAGPALAPDENAFLPLVHAVWPVVLARLRDPEPFVAVAACRALAALCQAAGDFLSSRFRSEWSGGAGSLSGWIRKVKEEAMARRRRGAGMALPSPASGGGGGGGGGGGNGGRKGFGIADGEGILVPTRDGVDGEGMRMVESTSSSSGGALGRFAQASQVWEAAVGLLTAIVAYVRVEDDMFDDILGLVVDVLPQHGELKEALETINSDAVWLALYERGMVQGRATPVVEGLDFRFASVEGGQAVQVGGS</sequence>
<evidence type="ECO:0000259" key="4">
    <source>
        <dbReference type="Pfam" id="PF26245"/>
    </source>
</evidence>
<dbReference type="InterPro" id="IPR049362">
    <property type="entry name" value="TTI1_rpt"/>
</dbReference>
<dbReference type="Pfam" id="PF24181">
    <property type="entry name" value="TPR_TTI1_C"/>
    <property type="match status" value="1"/>
</dbReference>
<feature type="region of interest" description="Disordered" evidence="1">
    <location>
        <begin position="1015"/>
        <end position="1034"/>
    </location>
</feature>
<feature type="domain" description="TTI1 N-terminal TPR" evidence="2">
    <location>
        <begin position="14"/>
        <end position="362"/>
    </location>
</feature>
<dbReference type="PANTHER" id="PTHR18460">
    <property type="entry name" value="TEL2 INTERACTING PROTEIN 1 TTI1 FAMILY MEMBER"/>
    <property type="match status" value="1"/>
</dbReference>
<organism evidence="5 6">
    <name type="scientific">Thermothelomyces thermophilus (strain ATCC 42464 / BCRC 31852 / DSM 1799)</name>
    <name type="common">Sporotrichum thermophile</name>
    <dbReference type="NCBI Taxonomy" id="573729"/>
    <lineage>
        <taxon>Eukaryota</taxon>
        <taxon>Fungi</taxon>
        <taxon>Dikarya</taxon>
        <taxon>Ascomycota</taxon>
        <taxon>Pezizomycotina</taxon>
        <taxon>Sordariomycetes</taxon>
        <taxon>Sordariomycetidae</taxon>
        <taxon>Sordariales</taxon>
        <taxon>Chaetomiaceae</taxon>
        <taxon>Thermothelomyces</taxon>
    </lineage>
</organism>
<proteinExistence type="predicted"/>
<dbReference type="GeneID" id="11507652"/>
<dbReference type="InterPro" id="IPR057567">
    <property type="entry name" value="TPR_TTI1_C"/>
</dbReference>
<feature type="domain" description="TEL2-interacting protein 1 second TPR" evidence="4">
    <location>
        <begin position="489"/>
        <end position="624"/>
    </location>
</feature>
<dbReference type="InterPro" id="IPR057566">
    <property type="entry name" value="TPR_TTI1_N"/>
</dbReference>
<dbReference type="InterPro" id="IPR016441">
    <property type="entry name" value="Tti1"/>
</dbReference>
<dbReference type="OrthoDB" id="49511at2759"/>
<name>G2QEJ8_THET4</name>
<feature type="region of interest" description="Disordered" evidence="1">
    <location>
        <begin position="755"/>
        <end position="851"/>
    </location>
</feature>
<feature type="compositionally biased region" description="Basic and acidic residues" evidence="1">
    <location>
        <begin position="840"/>
        <end position="851"/>
    </location>
</feature>
<dbReference type="OMA" id="PHPKKPW"/>
<dbReference type="Gene3D" id="1.25.10.10">
    <property type="entry name" value="Leucine-rich Repeat Variant"/>
    <property type="match status" value="2"/>
</dbReference>
<dbReference type="InterPro" id="IPR011989">
    <property type="entry name" value="ARM-like"/>
</dbReference>
<dbReference type="EMBL" id="CP003004">
    <property type="protein sequence ID" value="AEO57781.1"/>
    <property type="molecule type" value="Genomic_DNA"/>
</dbReference>
<dbReference type="SUPFAM" id="SSF48371">
    <property type="entry name" value="ARM repeat"/>
    <property type="match status" value="1"/>
</dbReference>
<feature type="region of interest" description="Disordered" evidence="1">
    <location>
        <begin position="972"/>
        <end position="998"/>
    </location>
</feature>
<evidence type="ECO:0000259" key="3">
    <source>
        <dbReference type="Pfam" id="PF24181"/>
    </source>
</evidence>
<dbReference type="InterPro" id="IPR016024">
    <property type="entry name" value="ARM-type_fold"/>
</dbReference>
<feature type="compositionally biased region" description="Basic and acidic residues" evidence="1">
    <location>
        <begin position="780"/>
        <end position="798"/>
    </location>
</feature>
<dbReference type="InterPro" id="IPR052587">
    <property type="entry name" value="TELO2-interacting_protein_1"/>
</dbReference>
<dbReference type="GO" id="GO:0005737">
    <property type="term" value="C:cytoplasm"/>
    <property type="evidence" value="ECO:0007669"/>
    <property type="project" value="TreeGrafter"/>
</dbReference>
<dbReference type="FunCoup" id="G2QEJ8">
    <property type="interactions" value="572"/>
</dbReference>
<dbReference type="VEuPathDB" id="FungiDB:MYCTH_2060153"/>
<dbReference type="KEGG" id="mtm:MYCTH_2060153"/>